<sequence>WIRLCIQYHDKECIGDRNPQEIKGLKLIDCGTRKVIRGGVGMKWVALSYVWSLATPRARSSPKRAPCELQQGEVHLPECLPGVISDAMEATVALGYQYLWADQFCIDQSDKDEVADQVGKMDKIYRGAVLTIVSVSSRNGLPGGAALPRKPSQCVTVGKTNFFVAKMDPVSDIEKSTWQTRGWCYQEEMLSRRRLYFTEEGVLFKCHNTTCYE</sequence>
<evidence type="ECO:0000259" key="1">
    <source>
        <dbReference type="Pfam" id="PF06985"/>
    </source>
</evidence>
<dbReference type="PANTHER" id="PTHR33112:SF1">
    <property type="entry name" value="HETEROKARYON INCOMPATIBILITY DOMAIN-CONTAINING PROTEIN"/>
    <property type="match status" value="1"/>
</dbReference>
<protein>
    <submittedName>
        <fullName evidence="2">Heterokaryon incompatibility protein-domain-containing protein</fullName>
    </submittedName>
</protein>
<accession>A0AA40E1A8</accession>
<name>A0AA40E1A8_9PEZI</name>
<organism evidence="2 3">
    <name type="scientific">Apiosordaria backusii</name>
    <dbReference type="NCBI Taxonomy" id="314023"/>
    <lineage>
        <taxon>Eukaryota</taxon>
        <taxon>Fungi</taxon>
        <taxon>Dikarya</taxon>
        <taxon>Ascomycota</taxon>
        <taxon>Pezizomycotina</taxon>
        <taxon>Sordariomycetes</taxon>
        <taxon>Sordariomycetidae</taxon>
        <taxon>Sordariales</taxon>
        <taxon>Lasiosphaeriaceae</taxon>
        <taxon>Apiosordaria</taxon>
    </lineage>
</organism>
<feature type="non-terminal residue" evidence="2">
    <location>
        <position position="213"/>
    </location>
</feature>
<feature type="non-terminal residue" evidence="2">
    <location>
        <position position="1"/>
    </location>
</feature>
<gene>
    <name evidence="2" type="ORF">B0T21DRAFT_274250</name>
</gene>
<dbReference type="PANTHER" id="PTHR33112">
    <property type="entry name" value="DOMAIN PROTEIN, PUTATIVE-RELATED"/>
    <property type="match status" value="1"/>
</dbReference>
<proteinExistence type="predicted"/>
<dbReference type="InterPro" id="IPR010730">
    <property type="entry name" value="HET"/>
</dbReference>
<evidence type="ECO:0000313" key="3">
    <source>
        <dbReference type="Proteomes" id="UP001172159"/>
    </source>
</evidence>
<reference evidence="2" key="1">
    <citation type="submission" date="2023-06" db="EMBL/GenBank/DDBJ databases">
        <title>Genome-scale phylogeny and comparative genomics of the fungal order Sordariales.</title>
        <authorList>
            <consortium name="Lawrence Berkeley National Laboratory"/>
            <person name="Hensen N."/>
            <person name="Bonometti L."/>
            <person name="Westerberg I."/>
            <person name="Brannstrom I.O."/>
            <person name="Guillou S."/>
            <person name="Cros-Aarteil S."/>
            <person name="Calhoun S."/>
            <person name="Haridas S."/>
            <person name="Kuo A."/>
            <person name="Mondo S."/>
            <person name="Pangilinan J."/>
            <person name="Riley R."/>
            <person name="Labutti K."/>
            <person name="Andreopoulos B."/>
            <person name="Lipzen A."/>
            <person name="Chen C."/>
            <person name="Yanf M."/>
            <person name="Daum C."/>
            <person name="Ng V."/>
            <person name="Clum A."/>
            <person name="Steindorff A."/>
            <person name="Ohm R."/>
            <person name="Martin F."/>
            <person name="Silar P."/>
            <person name="Natvig D."/>
            <person name="Lalanne C."/>
            <person name="Gautier V."/>
            <person name="Ament-Velasquez S.L."/>
            <person name="Kruys A."/>
            <person name="Hutchinson M.I."/>
            <person name="Powell A.J."/>
            <person name="Barry K."/>
            <person name="Miller A.N."/>
            <person name="Grigoriev I.V."/>
            <person name="Debuchy R."/>
            <person name="Gladieux P."/>
            <person name="Thoren M.H."/>
            <person name="Johannesson H."/>
        </authorList>
    </citation>
    <scope>NUCLEOTIDE SEQUENCE</scope>
    <source>
        <strain evidence="2">CBS 540.89</strain>
    </source>
</reference>
<dbReference type="EMBL" id="JAUKTV010000012">
    <property type="protein sequence ID" value="KAK0721267.1"/>
    <property type="molecule type" value="Genomic_DNA"/>
</dbReference>
<dbReference type="Pfam" id="PF06985">
    <property type="entry name" value="HET"/>
    <property type="match status" value="1"/>
</dbReference>
<comment type="caution">
    <text evidence="2">The sequence shown here is derived from an EMBL/GenBank/DDBJ whole genome shotgun (WGS) entry which is preliminary data.</text>
</comment>
<dbReference type="AlphaFoldDB" id="A0AA40E1A8"/>
<evidence type="ECO:0000313" key="2">
    <source>
        <dbReference type="EMBL" id="KAK0721267.1"/>
    </source>
</evidence>
<feature type="domain" description="Heterokaryon incompatibility" evidence="1">
    <location>
        <begin position="44"/>
        <end position="187"/>
    </location>
</feature>
<keyword evidence="3" id="KW-1185">Reference proteome</keyword>
<dbReference type="Proteomes" id="UP001172159">
    <property type="component" value="Unassembled WGS sequence"/>
</dbReference>